<evidence type="ECO:0000313" key="2">
    <source>
        <dbReference type="Proteomes" id="UP001174694"/>
    </source>
</evidence>
<dbReference type="AlphaFoldDB" id="A0AA38S940"/>
<organism evidence="1 2">
    <name type="scientific">Pleurostoma richardsiae</name>
    <dbReference type="NCBI Taxonomy" id="41990"/>
    <lineage>
        <taxon>Eukaryota</taxon>
        <taxon>Fungi</taxon>
        <taxon>Dikarya</taxon>
        <taxon>Ascomycota</taxon>
        <taxon>Pezizomycotina</taxon>
        <taxon>Sordariomycetes</taxon>
        <taxon>Sordariomycetidae</taxon>
        <taxon>Calosphaeriales</taxon>
        <taxon>Pleurostomataceae</taxon>
        <taxon>Pleurostoma</taxon>
    </lineage>
</organism>
<comment type="caution">
    <text evidence="1">The sequence shown here is derived from an EMBL/GenBank/DDBJ whole genome shotgun (WGS) entry which is preliminary data.</text>
</comment>
<evidence type="ECO:0000313" key="1">
    <source>
        <dbReference type="EMBL" id="KAJ9155311.1"/>
    </source>
</evidence>
<sequence>MGRSRVLSIQRVVAETNCQNRYATECSNKLRTRVANRLKQIVPFDTGAGSGSFSISAAIDTVAEVTWASENSPLLTFNINTTTAASGTLWD</sequence>
<reference evidence="1" key="1">
    <citation type="submission" date="2022-07" db="EMBL/GenBank/DDBJ databases">
        <title>Fungi with potential for degradation of polypropylene.</title>
        <authorList>
            <person name="Gostincar C."/>
        </authorList>
    </citation>
    <scope>NUCLEOTIDE SEQUENCE</scope>
    <source>
        <strain evidence="1">EXF-13308</strain>
    </source>
</reference>
<accession>A0AA38S940</accession>
<name>A0AA38S940_9PEZI</name>
<keyword evidence="2" id="KW-1185">Reference proteome</keyword>
<dbReference type="EMBL" id="JANBVO010000003">
    <property type="protein sequence ID" value="KAJ9155311.1"/>
    <property type="molecule type" value="Genomic_DNA"/>
</dbReference>
<protein>
    <submittedName>
        <fullName evidence="1">Uncharacterized protein</fullName>
    </submittedName>
</protein>
<dbReference type="Proteomes" id="UP001174694">
    <property type="component" value="Unassembled WGS sequence"/>
</dbReference>
<gene>
    <name evidence="1" type="ORF">NKR23_g1873</name>
</gene>
<proteinExistence type="predicted"/>